<dbReference type="EMBL" id="DXES01000182">
    <property type="protein sequence ID" value="HIX66310.1"/>
    <property type="molecule type" value="Genomic_DNA"/>
</dbReference>
<evidence type="ECO:0000313" key="1">
    <source>
        <dbReference type="EMBL" id="HIX66310.1"/>
    </source>
</evidence>
<reference evidence="1" key="1">
    <citation type="journal article" date="2021" name="PeerJ">
        <title>Extensive microbial diversity within the chicken gut microbiome revealed by metagenomics and culture.</title>
        <authorList>
            <person name="Gilroy R."/>
            <person name="Ravi A."/>
            <person name="Getino M."/>
            <person name="Pursley I."/>
            <person name="Horton D.L."/>
            <person name="Alikhan N.F."/>
            <person name="Baker D."/>
            <person name="Gharbi K."/>
            <person name="Hall N."/>
            <person name="Watson M."/>
            <person name="Adriaenssens E.M."/>
            <person name="Foster-Nyarko E."/>
            <person name="Jarju S."/>
            <person name="Secka A."/>
            <person name="Antonio M."/>
            <person name="Oren A."/>
            <person name="Chaudhuri R.R."/>
            <person name="La Ragione R."/>
            <person name="Hildebrand F."/>
            <person name="Pallen M.J."/>
        </authorList>
    </citation>
    <scope>NUCLEOTIDE SEQUENCE</scope>
    <source>
        <strain evidence="1">CHK188-5543</strain>
    </source>
</reference>
<protein>
    <submittedName>
        <fullName evidence="1">Uncharacterized protein</fullName>
    </submittedName>
</protein>
<organism evidence="1 2">
    <name type="scientific">Candidatus Anaerotruncus excrementipullorum</name>
    <dbReference type="NCBI Taxonomy" id="2838465"/>
    <lineage>
        <taxon>Bacteria</taxon>
        <taxon>Bacillati</taxon>
        <taxon>Bacillota</taxon>
        <taxon>Clostridia</taxon>
        <taxon>Eubacteriales</taxon>
        <taxon>Oscillospiraceae</taxon>
        <taxon>Anaerotruncus</taxon>
    </lineage>
</organism>
<accession>A0A9D2B7N5</accession>
<evidence type="ECO:0000313" key="2">
    <source>
        <dbReference type="Proteomes" id="UP000886800"/>
    </source>
</evidence>
<dbReference type="AlphaFoldDB" id="A0A9D2B7N5"/>
<proteinExistence type="predicted"/>
<name>A0A9D2B7N5_9FIRM</name>
<gene>
    <name evidence="1" type="ORF">H9736_08690</name>
</gene>
<sequence length="132" mass="14191">MDSFASFASYNDQFTDDTLLALYPVVADPTGQITESDLRHVQLAPGSYLVTYKVSALFSTPNYMQVTPYYNGQAHLETGIYFATTANGSTTSGASTFILVAPTATTFTLSYSGSATARDGQIDMTILKLRTA</sequence>
<reference evidence="1" key="2">
    <citation type="submission" date="2021-04" db="EMBL/GenBank/DDBJ databases">
        <authorList>
            <person name="Gilroy R."/>
        </authorList>
    </citation>
    <scope>NUCLEOTIDE SEQUENCE</scope>
    <source>
        <strain evidence="1">CHK188-5543</strain>
    </source>
</reference>
<dbReference type="Proteomes" id="UP000886800">
    <property type="component" value="Unassembled WGS sequence"/>
</dbReference>
<comment type="caution">
    <text evidence="1">The sequence shown here is derived from an EMBL/GenBank/DDBJ whole genome shotgun (WGS) entry which is preliminary data.</text>
</comment>